<dbReference type="Proteomes" id="UP000054565">
    <property type="component" value="Unassembled WGS sequence"/>
</dbReference>
<organism evidence="1 2">
    <name type="scientific">Coccidioides immitis RMSCC 2394</name>
    <dbReference type="NCBI Taxonomy" id="404692"/>
    <lineage>
        <taxon>Eukaryota</taxon>
        <taxon>Fungi</taxon>
        <taxon>Dikarya</taxon>
        <taxon>Ascomycota</taxon>
        <taxon>Pezizomycotina</taxon>
        <taxon>Eurotiomycetes</taxon>
        <taxon>Eurotiomycetidae</taxon>
        <taxon>Onygenales</taxon>
        <taxon>Onygenaceae</taxon>
        <taxon>Coccidioides</taxon>
    </lineage>
</organism>
<reference evidence="2" key="1">
    <citation type="journal article" date="2010" name="Genome Res.">
        <title>Population genomic sequencing of Coccidioides fungi reveals recent hybridization and transposon control.</title>
        <authorList>
            <person name="Neafsey D.E."/>
            <person name="Barker B.M."/>
            <person name="Sharpton T.J."/>
            <person name="Stajich J.E."/>
            <person name="Park D.J."/>
            <person name="Whiston E."/>
            <person name="Hung C.-Y."/>
            <person name="McMahan C."/>
            <person name="White J."/>
            <person name="Sykes S."/>
            <person name="Heiman D."/>
            <person name="Young S."/>
            <person name="Zeng Q."/>
            <person name="Abouelleil A."/>
            <person name="Aftuck L."/>
            <person name="Bessette D."/>
            <person name="Brown A."/>
            <person name="FitzGerald M."/>
            <person name="Lui A."/>
            <person name="Macdonald J.P."/>
            <person name="Priest M."/>
            <person name="Orbach M.J."/>
            <person name="Galgiani J.N."/>
            <person name="Kirkland T.N."/>
            <person name="Cole G.T."/>
            <person name="Birren B.W."/>
            <person name="Henn M.R."/>
            <person name="Taylor J.W."/>
            <person name="Rounsley S.D."/>
        </authorList>
    </citation>
    <scope>NUCLEOTIDE SEQUENCE [LARGE SCALE GENOMIC DNA]</scope>
    <source>
        <strain evidence="2">RMSCC 2394</strain>
    </source>
</reference>
<name>A0A0J6YQ92_COCIT</name>
<evidence type="ECO:0000313" key="1">
    <source>
        <dbReference type="EMBL" id="KMP09389.1"/>
    </source>
</evidence>
<dbReference type="AlphaFoldDB" id="A0A0J6YQ92"/>
<gene>
    <name evidence="1" type="ORF">CIRG_09559</name>
</gene>
<evidence type="ECO:0000313" key="2">
    <source>
        <dbReference type="Proteomes" id="UP000054565"/>
    </source>
</evidence>
<dbReference type="EMBL" id="DS028099">
    <property type="protein sequence ID" value="KMP09389.1"/>
    <property type="molecule type" value="Genomic_DNA"/>
</dbReference>
<proteinExistence type="predicted"/>
<protein>
    <submittedName>
        <fullName evidence="1">Uncharacterized protein</fullName>
    </submittedName>
</protein>
<sequence length="192" mass="22453">MRDFKLRKLSGGKINGWSSLPLDWKDLVVIANQAIMVENWLPSGVFQPHFQPEELISQLELAVMSFISDIFTVNYVSKHTYTPAQNVCMDELPVFMLFLERRRTENWEDLQKYWLHSREIYNIRPASHVGVDEARSPTTPVSIHDNDRPVMLGRYLNMITTYNLSQFHPLWKVPEDSGMVTERDQVKVPIYI</sequence>
<accession>A0A0J6YQ92</accession>